<dbReference type="SUPFAM" id="SSF49785">
    <property type="entry name" value="Galactose-binding domain-like"/>
    <property type="match status" value="1"/>
</dbReference>
<dbReference type="InterPro" id="IPR050585">
    <property type="entry name" value="Xaa-Pro_dipeptidyl-ppase/CocE"/>
</dbReference>
<evidence type="ECO:0000259" key="2">
    <source>
        <dbReference type="SMART" id="SM00939"/>
    </source>
</evidence>
<sequence length="542" mass="59115">MDEATRRMLGLPAPATRRITIERDLPIPMRDGVCLPADHYSPATDRGELPTILIRTPYGRGGSNPRVARAVAAQGFHVVLQSCRGTAAGTGEFAPMRHEREDGLDTVAWLADQPWYAGQLCVFGFSYSGYAGWGFAADAGDQLIALTMAATAAQFTGSLYTGGAFSLDSALTWVWGLGALGSDPERQPTLIESWLRRSRLHAALAHLPLAEADRVATGQRVGFFQEWLTEDDTAGEYWLERDHRSRVADVQAPIHMIAGWYDVMLPCQLDDYAALCKAGRRPHLTIGPWRHNSSGLFRRLVSEAVAWYKANAEGRPAVREHPVRVHIGGSNQWRDYPQWPPPGARPRPWYLHAGGGLHTTPAASDGRDVFTYDPNDPTPALGGPRLAAAAAGRQDNRRLEARPDVRTYTSDPLGTVVEVLGPVTATVYVSASRDHFDIFVRLCDVDTSGRSWNVCDGLTRVSASAADTSGVRRVEVTLWPTAYHFKPGHRIRIQVSGGAHPRFARNPGTGAALAEPSDLVPVRLEVHTSPQYESTIALSVVG</sequence>
<dbReference type="NCBIfam" id="TIGR00976">
    <property type="entry name" value="CocE_NonD"/>
    <property type="match status" value="1"/>
</dbReference>
<dbReference type="InterPro" id="IPR005674">
    <property type="entry name" value="CocE/Ser_esterase"/>
</dbReference>
<gene>
    <name evidence="3" type="ORF">HZU44_13600</name>
</gene>
<protein>
    <submittedName>
        <fullName evidence="3">CocE/NonD family hydrolase</fullName>
    </submittedName>
</protein>
<dbReference type="InterPro" id="IPR013736">
    <property type="entry name" value="Xaa-Pro_dipept_C"/>
</dbReference>
<name>A0A7D6GGI3_9ACTN</name>
<accession>A0A7D6GGI3</accession>
<dbReference type="PANTHER" id="PTHR43056">
    <property type="entry name" value="PEPTIDASE S9 PROLYL OLIGOPEPTIDASE"/>
    <property type="match status" value="1"/>
</dbReference>
<dbReference type="Gene3D" id="1.10.3020.10">
    <property type="entry name" value="alpha-amino acid ester hydrolase ( Helical cap domain)"/>
    <property type="match status" value="1"/>
</dbReference>
<dbReference type="InterPro" id="IPR008979">
    <property type="entry name" value="Galactose-bd-like_sf"/>
</dbReference>
<keyword evidence="1 3" id="KW-0378">Hydrolase</keyword>
<reference evidence="3" key="1">
    <citation type="submission" date="2020-08" db="EMBL/GenBank/DDBJ databases">
        <title>A bifunctional nitrone conjugated secondary metabolite targeting the ribosome.</title>
        <authorList>
            <person name="Limbrick E.M."/>
            <person name="Graf M."/>
            <person name="Derewacz D.K."/>
            <person name="Nguyen F."/>
            <person name="Spraggins J.M."/>
            <person name="Wieland M."/>
            <person name="Ynigez-Gutierrez A.E."/>
            <person name="Reisman B.J."/>
            <person name="Zinshteyn B."/>
            <person name="McCulloch K."/>
            <person name="Iverson T.M."/>
            <person name="Green R."/>
            <person name="Wilson D.N."/>
            <person name="Bachmann B.O."/>
        </authorList>
    </citation>
    <scope>NUCLEOTIDE SEQUENCE</scope>
    <source>
        <strain evidence="3">Africana</strain>
    </source>
</reference>
<dbReference type="GO" id="GO:0008239">
    <property type="term" value="F:dipeptidyl-peptidase activity"/>
    <property type="evidence" value="ECO:0007669"/>
    <property type="project" value="InterPro"/>
</dbReference>
<dbReference type="PANTHER" id="PTHR43056:SF10">
    <property type="entry name" value="COCE_NOND FAMILY, PUTATIVE (AFU_ORTHOLOGUE AFUA_7G00600)-RELATED"/>
    <property type="match status" value="1"/>
</dbReference>
<feature type="domain" description="Xaa-Pro dipeptidyl-peptidase C-terminal" evidence="2">
    <location>
        <begin position="305"/>
        <end position="537"/>
    </location>
</feature>
<organism evidence="3">
    <name type="scientific">Micromonospora carbonacea</name>
    <dbReference type="NCBI Taxonomy" id="47853"/>
    <lineage>
        <taxon>Bacteria</taxon>
        <taxon>Bacillati</taxon>
        <taxon>Actinomycetota</taxon>
        <taxon>Actinomycetes</taxon>
        <taxon>Micromonosporales</taxon>
        <taxon>Micromonosporaceae</taxon>
        <taxon>Micromonospora</taxon>
    </lineage>
</organism>
<dbReference type="SMART" id="SM00939">
    <property type="entry name" value="PepX_C"/>
    <property type="match status" value="1"/>
</dbReference>
<dbReference type="SUPFAM" id="SSF53474">
    <property type="entry name" value="alpha/beta-Hydrolases"/>
    <property type="match status" value="1"/>
</dbReference>
<dbReference type="InterPro" id="IPR000383">
    <property type="entry name" value="Xaa-Pro-like_dom"/>
</dbReference>
<dbReference type="Gene3D" id="3.40.50.1820">
    <property type="entry name" value="alpha/beta hydrolase"/>
    <property type="match status" value="1"/>
</dbReference>
<dbReference type="AlphaFoldDB" id="A0A7D6GGI3"/>
<evidence type="ECO:0000313" key="3">
    <source>
        <dbReference type="EMBL" id="QLK00926.1"/>
    </source>
</evidence>
<evidence type="ECO:0000256" key="1">
    <source>
        <dbReference type="ARBA" id="ARBA00022801"/>
    </source>
</evidence>
<dbReference type="EMBL" id="CP058905">
    <property type="protein sequence ID" value="QLK00926.1"/>
    <property type="molecule type" value="Genomic_DNA"/>
</dbReference>
<proteinExistence type="predicted"/>
<dbReference type="Pfam" id="PF08530">
    <property type="entry name" value="PepX_C"/>
    <property type="match status" value="1"/>
</dbReference>
<dbReference type="Pfam" id="PF02129">
    <property type="entry name" value="Peptidase_S15"/>
    <property type="match status" value="1"/>
</dbReference>
<dbReference type="InterPro" id="IPR029058">
    <property type="entry name" value="AB_hydrolase_fold"/>
</dbReference>
<dbReference type="Gene3D" id="2.60.120.260">
    <property type="entry name" value="Galactose-binding domain-like"/>
    <property type="match status" value="1"/>
</dbReference>